<evidence type="ECO:0000313" key="3">
    <source>
        <dbReference type="EnsemblMetazoa" id="Aqu2.1.39181_001"/>
    </source>
</evidence>
<dbReference type="EnsemblMetazoa" id="XM_019993457.1">
    <property type="protein sequence ID" value="XP_019849016.1"/>
    <property type="gene ID" value="LOC109580385"/>
</dbReference>
<dbReference type="OrthoDB" id="2414723at2759"/>
<evidence type="ECO:0000256" key="1">
    <source>
        <dbReference type="SAM" id="Coils"/>
    </source>
</evidence>
<dbReference type="InterPro" id="IPR003131">
    <property type="entry name" value="T1-type_BTB"/>
</dbReference>
<dbReference type="Gene3D" id="3.30.710.10">
    <property type="entry name" value="Potassium Channel Kv1.1, Chain A"/>
    <property type="match status" value="1"/>
</dbReference>
<reference evidence="3" key="2">
    <citation type="submission" date="2017-05" db="UniProtKB">
        <authorList>
            <consortium name="EnsemblMetazoa"/>
        </authorList>
    </citation>
    <scope>IDENTIFICATION</scope>
</reference>
<dbReference type="SUPFAM" id="SSF141571">
    <property type="entry name" value="Pentapeptide repeat-like"/>
    <property type="match status" value="1"/>
</dbReference>
<feature type="coiled-coil region" evidence="1">
    <location>
        <begin position="58"/>
        <end position="96"/>
    </location>
</feature>
<dbReference type="OMA" id="ADFRQCR"/>
<dbReference type="PANTHER" id="PTHR14499">
    <property type="entry name" value="POTASSIUM CHANNEL TETRAMERIZATION DOMAIN-CONTAINING"/>
    <property type="match status" value="1"/>
</dbReference>
<reference evidence="4" key="1">
    <citation type="journal article" date="2010" name="Nature">
        <title>The Amphimedon queenslandica genome and the evolution of animal complexity.</title>
        <authorList>
            <person name="Srivastava M."/>
            <person name="Simakov O."/>
            <person name="Chapman J."/>
            <person name="Fahey B."/>
            <person name="Gauthier M.E."/>
            <person name="Mitros T."/>
            <person name="Richards G.S."/>
            <person name="Conaco C."/>
            <person name="Dacre M."/>
            <person name="Hellsten U."/>
            <person name="Larroux C."/>
            <person name="Putnam N.H."/>
            <person name="Stanke M."/>
            <person name="Adamska M."/>
            <person name="Darling A."/>
            <person name="Degnan S.M."/>
            <person name="Oakley T.H."/>
            <person name="Plachetzki D.C."/>
            <person name="Zhai Y."/>
            <person name="Adamski M."/>
            <person name="Calcino A."/>
            <person name="Cummins S.F."/>
            <person name="Goodstein D.M."/>
            <person name="Harris C."/>
            <person name="Jackson D.J."/>
            <person name="Leys S.P."/>
            <person name="Shu S."/>
            <person name="Woodcroft B.J."/>
            <person name="Vervoort M."/>
            <person name="Kosik K.S."/>
            <person name="Manning G."/>
            <person name="Degnan B.M."/>
            <person name="Rokhsar D.S."/>
        </authorList>
    </citation>
    <scope>NUCLEOTIDE SEQUENCE [LARGE SCALE GENOMIC DNA]</scope>
</reference>
<dbReference type="AlphaFoldDB" id="A0A1X7VGJ2"/>
<evidence type="ECO:0000259" key="2">
    <source>
        <dbReference type="Pfam" id="PF02214"/>
    </source>
</evidence>
<name>A0A1X7VGJ2_AMPQE</name>
<dbReference type="InParanoid" id="A0A1X7VGJ2"/>
<dbReference type="Pfam" id="PF02214">
    <property type="entry name" value="BTB_2"/>
    <property type="match status" value="1"/>
</dbReference>
<dbReference type="GO" id="GO:0051260">
    <property type="term" value="P:protein homooligomerization"/>
    <property type="evidence" value="ECO:0007669"/>
    <property type="project" value="InterPro"/>
</dbReference>
<dbReference type="Gene3D" id="2.160.20.80">
    <property type="entry name" value="E3 ubiquitin-protein ligase SopA"/>
    <property type="match status" value="1"/>
</dbReference>
<dbReference type="InterPro" id="IPR011333">
    <property type="entry name" value="SKP1/BTB/POZ_sf"/>
</dbReference>
<feature type="domain" description="Potassium channel tetramerisation-type BTB" evidence="2">
    <location>
        <begin position="101"/>
        <end position="206"/>
    </location>
</feature>
<dbReference type="KEGG" id="aqu:109580385"/>
<sequence length="334" mass="38479">MAAMAGPQPTDRPSVDGLGHTLQAKCLDVYKAAIDLQKLAGLMFQEAEQERKEWAYRMSVLQVERQKIEEEKRQIIELSEEKQEELLQSISSQETEIHGTVEIIVSGRMFTTSTRTIASLPNSLLAEAVSLMLKELEENRKERGSSKKKKKLKLRIDRDPRHFELILNYLREADRSLHWLYDPEAMKMSDLEAVRDEADYYKLKNLARLVTWELVSRKPVVSSKRLPSVLKLDKFENAEAAPFYKTLQTVKLEEENFTETVFENIVFVHNQTFISCDFRGSVFRRCFFNNGVLMNLSGSNISGIKFIDCRCNSRMSPADVFIVDEDQKGNIPSR</sequence>
<dbReference type="Proteomes" id="UP000007879">
    <property type="component" value="Unassembled WGS sequence"/>
</dbReference>
<organism evidence="3">
    <name type="scientific">Amphimedon queenslandica</name>
    <name type="common">Sponge</name>
    <dbReference type="NCBI Taxonomy" id="400682"/>
    <lineage>
        <taxon>Eukaryota</taxon>
        <taxon>Metazoa</taxon>
        <taxon>Porifera</taxon>
        <taxon>Demospongiae</taxon>
        <taxon>Heteroscleromorpha</taxon>
        <taxon>Haplosclerida</taxon>
        <taxon>Niphatidae</taxon>
        <taxon>Amphimedon</taxon>
    </lineage>
</organism>
<proteinExistence type="predicted"/>
<dbReference type="PANTHER" id="PTHR14499:SF136">
    <property type="entry name" value="GH08630P"/>
    <property type="match status" value="1"/>
</dbReference>
<dbReference type="SUPFAM" id="SSF54695">
    <property type="entry name" value="POZ domain"/>
    <property type="match status" value="1"/>
</dbReference>
<accession>A0A1X7VGJ2</accession>
<keyword evidence="4" id="KW-1185">Reference proteome</keyword>
<keyword evidence="1" id="KW-0175">Coiled coil</keyword>
<protein>
    <recommendedName>
        <fullName evidence="2">Potassium channel tetramerisation-type BTB domain-containing protein</fullName>
    </recommendedName>
</protein>
<evidence type="ECO:0000313" key="4">
    <source>
        <dbReference type="Proteomes" id="UP000007879"/>
    </source>
</evidence>
<dbReference type="EnsemblMetazoa" id="Aqu2.1.39181_001">
    <property type="protein sequence ID" value="Aqu2.1.39181_001"/>
    <property type="gene ID" value="Aqu2.1.39181"/>
</dbReference>
<gene>
    <name evidence="3" type="primary">109580385</name>
</gene>